<reference evidence="9 10" key="1">
    <citation type="submission" date="2020-10" db="EMBL/GenBank/DDBJ databases">
        <title>Degradation of 1,4-Dioxane by Xanthobacter sp. YN2, via a Novel Group-2 Soluble Di-Iron Monooxygenase.</title>
        <authorList>
            <person name="Ma F."/>
            <person name="Wang Y."/>
            <person name="Yang J."/>
            <person name="Guo H."/>
            <person name="Su D."/>
            <person name="Yu L."/>
        </authorList>
    </citation>
    <scope>NUCLEOTIDE SEQUENCE [LARGE SCALE GENOMIC DNA]</scope>
    <source>
        <strain evidence="9 10">YN2</strain>
    </source>
</reference>
<protein>
    <submittedName>
        <fullName evidence="9">Iron ABC transporter permease</fullName>
    </submittedName>
</protein>
<evidence type="ECO:0000256" key="8">
    <source>
        <dbReference type="SAM" id="Phobius"/>
    </source>
</evidence>
<feature type="transmembrane region" description="Helical" evidence="8">
    <location>
        <begin position="106"/>
        <end position="128"/>
    </location>
</feature>
<evidence type="ECO:0000256" key="4">
    <source>
        <dbReference type="ARBA" id="ARBA00022475"/>
    </source>
</evidence>
<gene>
    <name evidence="9" type="ORF">EZH22_25110</name>
</gene>
<feature type="transmembrane region" description="Helical" evidence="8">
    <location>
        <begin position="73"/>
        <end position="94"/>
    </location>
</feature>
<keyword evidence="7 8" id="KW-0472">Membrane</keyword>
<dbReference type="InterPro" id="IPR037294">
    <property type="entry name" value="ABC_BtuC-like"/>
</dbReference>
<keyword evidence="5 8" id="KW-0812">Transmembrane</keyword>
<comment type="subcellular location">
    <subcellularLocation>
        <location evidence="1">Cell membrane</location>
        <topology evidence="1">Multi-pass membrane protein</topology>
    </subcellularLocation>
</comment>
<dbReference type="Gene3D" id="1.10.3470.10">
    <property type="entry name" value="ABC transporter involved in vitamin B12 uptake, BtuC"/>
    <property type="match status" value="1"/>
</dbReference>
<feature type="transmembrane region" description="Helical" evidence="8">
    <location>
        <begin position="224"/>
        <end position="243"/>
    </location>
</feature>
<feature type="transmembrane region" description="Helical" evidence="8">
    <location>
        <begin position="301"/>
        <end position="324"/>
    </location>
</feature>
<keyword evidence="4" id="KW-1003">Cell membrane</keyword>
<evidence type="ECO:0000256" key="5">
    <source>
        <dbReference type="ARBA" id="ARBA00022692"/>
    </source>
</evidence>
<sequence>MTVAASPAARRPRLRPLRLGRVAGMLGLVALLLALALAHLGVGARPVAPWTVVEALLAFDPDSFDHNVVVSLRLLRCLAGLAAGAALGLCGALVQSVTRNPLGEPHVLGLNAGAALAVVSALTFAPALERILPGLSGPAARPFLAALGAGAVFGLVVATARAGRGGLTPLKVTLCGVAFSAFAAALTSAQLILDDQTLAAVRLWLAGDLSGQSYAALQMALPPLLFGLTLALLLSGRLNALALGEDVARGLGVDLARTRFAALAAAALLCGAAVSLAGPIGFVGLVVPHAVRGMAGRDMRLVLPLSAVAGAALVLAADLAARTLFAPRELATGAMTALVGVPVFLLLAARSRR</sequence>
<organism evidence="9 10">
    <name type="scientific">Xanthobacter dioxanivorans</name>
    <dbReference type="NCBI Taxonomy" id="2528964"/>
    <lineage>
        <taxon>Bacteria</taxon>
        <taxon>Pseudomonadati</taxon>
        <taxon>Pseudomonadota</taxon>
        <taxon>Alphaproteobacteria</taxon>
        <taxon>Hyphomicrobiales</taxon>
        <taxon>Xanthobacteraceae</taxon>
        <taxon>Xanthobacter</taxon>
    </lineage>
</organism>
<dbReference type="KEGG" id="xdi:EZH22_25110"/>
<name>A0A974SII4_9HYPH</name>
<dbReference type="SUPFAM" id="SSF81345">
    <property type="entry name" value="ABC transporter involved in vitamin B12 uptake, BtuC"/>
    <property type="match status" value="1"/>
</dbReference>
<keyword evidence="10" id="KW-1185">Reference proteome</keyword>
<dbReference type="PANTHER" id="PTHR30472">
    <property type="entry name" value="FERRIC ENTEROBACTIN TRANSPORT SYSTEM PERMEASE PROTEIN"/>
    <property type="match status" value="1"/>
</dbReference>
<keyword evidence="3" id="KW-0813">Transport</keyword>
<proteinExistence type="inferred from homology"/>
<comment type="similarity">
    <text evidence="2">Belongs to the binding-protein-dependent transport system permease family. FecCD subfamily.</text>
</comment>
<evidence type="ECO:0000256" key="7">
    <source>
        <dbReference type="ARBA" id="ARBA00023136"/>
    </source>
</evidence>
<keyword evidence="6 8" id="KW-1133">Transmembrane helix</keyword>
<feature type="transmembrane region" description="Helical" evidence="8">
    <location>
        <begin position="330"/>
        <end position="349"/>
    </location>
</feature>
<dbReference type="GO" id="GO:0022857">
    <property type="term" value="F:transmembrane transporter activity"/>
    <property type="evidence" value="ECO:0007669"/>
    <property type="project" value="InterPro"/>
</dbReference>
<feature type="transmembrane region" description="Helical" evidence="8">
    <location>
        <begin position="263"/>
        <end position="289"/>
    </location>
</feature>
<accession>A0A974SII4</accession>
<dbReference type="RefSeq" id="WP_231711139.1">
    <property type="nucleotide sequence ID" value="NZ_CP063362.1"/>
</dbReference>
<dbReference type="GO" id="GO:0005886">
    <property type="term" value="C:plasma membrane"/>
    <property type="evidence" value="ECO:0007669"/>
    <property type="project" value="UniProtKB-SubCell"/>
</dbReference>
<dbReference type="Pfam" id="PF01032">
    <property type="entry name" value="FecCD"/>
    <property type="match status" value="1"/>
</dbReference>
<dbReference type="FunFam" id="1.10.3470.10:FF:000001">
    <property type="entry name" value="Vitamin B12 ABC transporter permease BtuC"/>
    <property type="match status" value="1"/>
</dbReference>
<feature type="transmembrane region" description="Helical" evidence="8">
    <location>
        <begin position="140"/>
        <end position="160"/>
    </location>
</feature>
<evidence type="ECO:0000313" key="10">
    <source>
        <dbReference type="Proteomes" id="UP000596427"/>
    </source>
</evidence>
<dbReference type="CDD" id="cd06550">
    <property type="entry name" value="TM_ABC_iron-siderophores_like"/>
    <property type="match status" value="1"/>
</dbReference>
<evidence type="ECO:0000256" key="1">
    <source>
        <dbReference type="ARBA" id="ARBA00004651"/>
    </source>
</evidence>
<feature type="transmembrane region" description="Helical" evidence="8">
    <location>
        <begin position="172"/>
        <end position="193"/>
    </location>
</feature>
<evidence type="ECO:0000256" key="2">
    <source>
        <dbReference type="ARBA" id="ARBA00007935"/>
    </source>
</evidence>
<evidence type="ECO:0000313" key="9">
    <source>
        <dbReference type="EMBL" id="QRG06219.1"/>
    </source>
</evidence>
<evidence type="ECO:0000256" key="6">
    <source>
        <dbReference type="ARBA" id="ARBA00022989"/>
    </source>
</evidence>
<dbReference type="GO" id="GO:0033214">
    <property type="term" value="P:siderophore-iron import into cell"/>
    <property type="evidence" value="ECO:0007669"/>
    <property type="project" value="TreeGrafter"/>
</dbReference>
<dbReference type="EMBL" id="CP063362">
    <property type="protein sequence ID" value="QRG06219.1"/>
    <property type="molecule type" value="Genomic_DNA"/>
</dbReference>
<dbReference type="AlphaFoldDB" id="A0A974SII4"/>
<dbReference type="InterPro" id="IPR000522">
    <property type="entry name" value="ABC_transptr_permease_BtuC"/>
</dbReference>
<evidence type="ECO:0000256" key="3">
    <source>
        <dbReference type="ARBA" id="ARBA00022448"/>
    </source>
</evidence>
<dbReference type="Proteomes" id="UP000596427">
    <property type="component" value="Chromosome"/>
</dbReference>
<dbReference type="PANTHER" id="PTHR30472:SF1">
    <property type="entry name" value="FE(3+) DICITRATE TRANSPORT SYSTEM PERMEASE PROTEIN FECC-RELATED"/>
    <property type="match status" value="1"/>
</dbReference>